<dbReference type="InterPro" id="IPR016197">
    <property type="entry name" value="Chromo-like_dom_sf"/>
</dbReference>
<keyword evidence="2" id="KW-0695">RNA-directed DNA polymerase</keyword>
<evidence type="ECO:0000259" key="1">
    <source>
        <dbReference type="Pfam" id="PF24626"/>
    </source>
</evidence>
<proteinExistence type="predicted"/>
<dbReference type="Proteomes" id="UP000325315">
    <property type="component" value="Unassembled WGS sequence"/>
</dbReference>
<dbReference type="AlphaFoldDB" id="A0A5B6X0F9"/>
<dbReference type="SUPFAM" id="SSF54160">
    <property type="entry name" value="Chromo domain-like"/>
    <property type="match status" value="1"/>
</dbReference>
<dbReference type="PANTHER" id="PTHR46148:SF44">
    <property type="entry name" value="GAG-POL POLYPROTEIN"/>
    <property type="match status" value="1"/>
</dbReference>
<accession>A0A5B6X0F9</accession>
<dbReference type="EMBL" id="SMMG02000001">
    <property type="protein sequence ID" value="KAA3487258.1"/>
    <property type="molecule type" value="Genomic_DNA"/>
</dbReference>
<dbReference type="Pfam" id="PF24626">
    <property type="entry name" value="SH3_Tf2-1"/>
    <property type="match status" value="1"/>
</dbReference>
<protein>
    <submittedName>
        <fullName evidence="2">Reverse transcriptase</fullName>
    </submittedName>
</protein>
<evidence type="ECO:0000313" key="2">
    <source>
        <dbReference type="EMBL" id="KAA3487258.1"/>
    </source>
</evidence>
<keyword evidence="3" id="KW-1185">Reference proteome</keyword>
<sequence length="188" mass="22295">MAPYEALYGCKFQTPLYWTELSENKIHRVNLIRETEDKVKIIRDSLKAASDRQKSYADLKRKEIEFQIDDKVFLKVSPQIESAIYQTVEIIERIGPVAYRLALPSELEKIHNVFHLYMLRRYRSNSSHVISPSEIEIQPDMSYNEEPIKILAREVKKLRNKSIALVKFLWQRHSVDEATWEPEETMRK</sequence>
<name>A0A5B6X0F9_9ROSI</name>
<dbReference type="InterPro" id="IPR056924">
    <property type="entry name" value="SH3_Tf2-1"/>
</dbReference>
<dbReference type="PANTHER" id="PTHR46148">
    <property type="entry name" value="CHROMO DOMAIN-CONTAINING PROTEIN"/>
    <property type="match status" value="1"/>
</dbReference>
<keyword evidence="2" id="KW-0548">Nucleotidyltransferase</keyword>
<gene>
    <name evidence="2" type="ORF">EPI10_031096</name>
</gene>
<dbReference type="OrthoDB" id="3863715at2759"/>
<reference evidence="2" key="1">
    <citation type="submission" date="2019-08" db="EMBL/GenBank/DDBJ databases">
        <authorList>
            <person name="Liu F."/>
        </authorList>
    </citation>
    <scope>NUCLEOTIDE SEQUENCE [LARGE SCALE GENOMIC DNA]</scope>
    <source>
        <strain evidence="2">PA1801</strain>
        <tissue evidence="2">Leaf</tissue>
    </source>
</reference>
<organism evidence="2 3">
    <name type="scientific">Gossypium australe</name>
    <dbReference type="NCBI Taxonomy" id="47621"/>
    <lineage>
        <taxon>Eukaryota</taxon>
        <taxon>Viridiplantae</taxon>
        <taxon>Streptophyta</taxon>
        <taxon>Embryophyta</taxon>
        <taxon>Tracheophyta</taxon>
        <taxon>Spermatophyta</taxon>
        <taxon>Magnoliopsida</taxon>
        <taxon>eudicotyledons</taxon>
        <taxon>Gunneridae</taxon>
        <taxon>Pentapetalae</taxon>
        <taxon>rosids</taxon>
        <taxon>malvids</taxon>
        <taxon>Malvales</taxon>
        <taxon>Malvaceae</taxon>
        <taxon>Malvoideae</taxon>
        <taxon>Gossypium</taxon>
    </lineage>
</organism>
<feature type="domain" description="Tf2-1-like SH3-like" evidence="1">
    <location>
        <begin position="85"/>
        <end position="123"/>
    </location>
</feature>
<comment type="caution">
    <text evidence="2">The sequence shown here is derived from an EMBL/GenBank/DDBJ whole genome shotgun (WGS) entry which is preliminary data.</text>
</comment>
<evidence type="ECO:0000313" key="3">
    <source>
        <dbReference type="Proteomes" id="UP000325315"/>
    </source>
</evidence>
<keyword evidence="2" id="KW-0808">Transferase</keyword>
<dbReference type="GO" id="GO:0003964">
    <property type="term" value="F:RNA-directed DNA polymerase activity"/>
    <property type="evidence" value="ECO:0007669"/>
    <property type="project" value="UniProtKB-KW"/>
</dbReference>